<reference evidence="1" key="1">
    <citation type="submission" date="2014-11" db="EMBL/GenBank/DDBJ databases">
        <authorList>
            <person name="Amaro Gonzalez C."/>
        </authorList>
    </citation>
    <scope>NUCLEOTIDE SEQUENCE</scope>
</reference>
<accession>A0A0E9UJX1</accession>
<organism evidence="1">
    <name type="scientific">Anguilla anguilla</name>
    <name type="common">European freshwater eel</name>
    <name type="synonym">Muraena anguilla</name>
    <dbReference type="NCBI Taxonomy" id="7936"/>
    <lineage>
        <taxon>Eukaryota</taxon>
        <taxon>Metazoa</taxon>
        <taxon>Chordata</taxon>
        <taxon>Craniata</taxon>
        <taxon>Vertebrata</taxon>
        <taxon>Euteleostomi</taxon>
        <taxon>Actinopterygii</taxon>
        <taxon>Neopterygii</taxon>
        <taxon>Teleostei</taxon>
        <taxon>Anguilliformes</taxon>
        <taxon>Anguillidae</taxon>
        <taxon>Anguilla</taxon>
    </lineage>
</organism>
<proteinExistence type="predicted"/>
<protein>
    <submittedName>
        <fullName evidence="1">Uncharacterized protein</fullName>
    </submittedName>
</protein>
<evidence type="ECO:0000313" key="1">
    <source>
        <dbReference type="EMBL" id="JAH65570.1"/>
    </source>
</evidence>
<reference evidence="1" key="2">
    <citation type="journal article" date="2015" name="Fish Shellfish Immunol.">
        <title>Early steps in the European eel (Anguilla anguilla)-Vibrio vulnificus interaction in the gills: Role of the RtxA13 toxin.</title>
        <authorList>
            <person name="Callol A."/>
            <person name="Pajuelo D."/>
            <person name="Ebbesson L."/>
            <person name="Teles M."/>
            <person name="MacKenzie S."/>
            <person name="Amaro C."/>
        </authorList>
    </citation>
    <scope>NUCLEOTIDE SEQUENCE</scope>
</reference>
<dbReference type="AlphaFoldDB" id="A0A0E9UJX1"/>
<dbReference type="EMBL" id="GBXM01043007">
    <property type="protein sequence ID" value="JAH65570.1"/>
    <property type="molecule type" value="Transcribed_RNA"/>
</dbReference>
<name>A0A0E9UJX1_ANGAN</name>
<sequence length="41" mass="4519">MSRLLLNVVTVPPLSCSLDRCLCSRALSPSLFTHPHIQTVL</sequence>